<name>A0A173S7P7_9FIRM</name>
<dbReference type="EMBL" id="CYXV01000004">
    <property type="protein sequence ID" value="CUM86352.1"/>
    <property type="molecule type" value="Genomic_DNA"/>
</dbReference>
<dbReference type="Proteomes" id="UP000095495">
    <property type="component" value="Unassembled WGS sequence"/>
</dbReference>
<sequence>MLCLYFTRNIFNVQVENMNLRQIESLVSAYLHCKDAEKILNNAGSFIYTEAACPLMDEPMEQIYAVLIDGQDDETADWIYDLLQKGEAKAIYDLLQEGADNGNDPG</sequence>
<gene>
    <name evidence="1" type="ORF">ERS852420_01156</name>
</gene>
<dbReference type="AlphaFoldDB" id="A0A173S7P7"/>
<protein>
    <submittedName>
        <fullName evidence="1">Uncharacterized protein</fullName>
    </submittedName>
</protein>
<evidence type="ECO:0000313" key="1">
    <source>
        <dbReference type="EMBL" id="CUM86352.1"/>
    </source>
</evidence>
<evidence type="ECO:0000313" key="2">
    <source>
        <dbReference type="Proteomes" id="UP000095495"/>
    </source>
</evidence>
<proteinExistence type="predicted"/>
<organism evidence="1 2">
    <name type="scientific">Roseburia faecis</name>
    <dbReference type="NCBI Taxonomy" id="301302"/>
    <lineage>
        <taxon>Bacteria</taxon>
        <taxon>Bacillati</taxon>
        <taxon>Bacillota</taxon>
        <taxon>Clostridia</taxon>
        <taxon>Lachnospirales</taxon>
        <taxon>Lachnospiraceae</taxon>
        <taxon>Roseburia</taxon>
    </lineage>
</organism>
<accession>A0A173S7P7</accession>
<reference evidence="1 2" key="1">
    <citation type="submission" date="2015-09" db="EMBL/GenBank/DDBJ databases">
        <authorList>
            <consortium name="Pathogen Informatics"/>
        </authorList>
    </citation>
    <scope>NUCLEOTIDE SEQUENCE [LARGE SCALE GENOMIC DNA]</scope>
    <source>
        <strain evidence="1 2">2789STDY5608863</strain>
    </source>
</reference>